<accession>A0A8C0GV37</accession>
<dbReference type="Gene3D" id="2.60.40.10">
    <property type="entry name" value="Immunoglobulins"/>
    <property type="match status" value="1"/>
</dbReference>
<dbReference type="Ensembl" id="ENSCABT00000016134.1">
    <property type="protein sequence ID" value="ENSCABP00000014725.1"/>
    <property type="gene ID" value="ENSCABG00000010996.1"/>
</dbReference>
<dbReference type="GO" id="GO:0005886">
    <property type="term" value="C:plasma membrane"/>
    <property type="evidence" value="ECO:0007669"/>
    <property type="project" value="UniProtKB-SubCell"/>
</dbReference>
<dbReference type="GO" id="GO:0009617">
    <property type="term" value="P:response to bacterium"/>
    <property type="evidence" value="ECO:0007669"/>
    <property type="project" value="TreeGrafter"/>
</dbReference>
<evidence type="ECO:0000256" key="8">
    <source>
        <dbReference type="SAM" id="MobiDB-lite"/>
    </source>
</evidence>
<keyword evidence="7" id="KW-0325">Glycoprotein</keyword>
<evidence type="ECO:0000259" key="9">
    <source>
        <dbReference type="Pfam" id="PF07686"/>
    </source>
</evidence>
<feature type="region of interest" description="Disordered" evidence="8">
    <location>
        <begin position="131"/>
        <end position="151"/>
    </location>
</feature>
<dbReference type="InterPro" id="IPR036179">
    <property type="entry name" value="Ig-like_dom_sf"/>
</dbReference>
<sequence length="151" mass="16611">MDPRQPVSVEALEGAKLNLSCSHPSASTDNIFCYRQFPNRGPEFIVTGFSGTSLCPDPEGTLHISKDKENSTLSLPKVWLADAAVYYCARSDTVGQPGVPPPYNKSPTPGLVASVCSWGVRQWEVGRERMEWGGEGKKPERRKRTFKRGGL</sequence>
<evidence type="ECO:0000256" key="6">
    <source>
        <dbReference type="ARBA" id="ARBA00023157"/>
    </source>
</evidence>
<dbReference type="AlphaFoldDB" id="A0A8C0GV37"/>
<proteinExistence type="predicted"/>
<keyword evidence="4" id="KW-0391">Immunity</keyword>
<evidence type="ECO:0000313" key="11">
    <source>
        <dbReference type="Proteomes" id="UP000694404"/>
    </source>
</evidence>
<keyword evidence="6" id="KW-1015">Disulfide bond</keyword>
<keyword evidence="5" id="KW-0472">Membrane</keyword>
<dbReference type="InterPro" id="IPR013106">
    <property type="entry name" value="Ig_V-set"/>
</dbReference>
<dbReference type="SUPFAM" id="SSF48726">
    <property type="entry name" value="Immunoglobulin"/>
    <property type="match status" value="1"/>
</dbReference>
<dbReference type="Pfam" id="PF07686">
    <property type="entry name" value="V-set"/>
    <property type="match status" value="1"/>
</dbReference>
<keyword evidence="11" id="KW-1185">Reference proteome</keyword>
<organism evidence="10 11">
    <name type="scientific">Chelonoidis abingdonii</name>
    <name type="common">Abingdon island giant tortoise</name>
    <name type="synonym">Testudo abingdonii</name>
    <dbReference type="NCBI Taxonomy" id="106734"/>
    <lineage>
        <taxon>Eukaryota</taxon>
        <taxon>Metazoa</taxon>
        <taxon>Chordata</taxon>
        <taxon>Craniata</taxon>
        <taxon>Vertebrata</taxon>
        <taxon>Euteleostomi</taxon>
        <taxon>Archelosauria</taxon>
        <taxon>Testudinata</taxon>
        <taxon>Testudines</taxon>
        <taxon>Cryptodira</taxon>
        <taxon>Durocryptodira</taxon>
        <taxon>Testudinoidea</taxon>
        <taxon>Testudinidae</taxon>
        <taxon>Chelonoidis</taxon>
    </lineage>
</organism>
<reference evidence="10" key="1">
    <citation type="submission" date="2025-08" db="UniProtKB">
        <authorList>
            <consortium name="Ensembl"/>
        </authorList>
    </citation>
    <scope>IDENTIFICATION</scope>
</reference>
<evidence type="ECO:0000313" key="10">
    <source>
        <dbReference type="Ensembl" id="ENSCABP00000014725.1"/>
    </source>
</evidence>
<evidence type="ECO:0000256" key="4">
    <source>
        <dbReference type="ARBA" id="ARBA00022859"/>
    </source>
</evidence>
<dbReference type="GO" id="GO:0002376">
    <property type="term" value="P:immune system process"/>
    <property type="evidence" value="ECO:0007669"/>
    <property type="project" value="UniProtKB-KW"/>
</dbReference>
<keyword evidence="3" id="KW-0732">Signal</keyword>
<evidence type="ECO:0000256" key="3">
    <source>
        <dbReference type="ARBA" id="ARBA00022729"/>
    </source>
</evidence>
<evidence type="ECO:0000256" key="5">
    <source>
        <dbReference type="ARBA" id="ARBA00023136"/>
    </source>
</evidence>
<feature type="domain" description="Immunoglobulin V-set" evidence="9">
    <location>
        <begin position="5"/>
        <end position="92"/>
    </location>
</feature>
<feature type="compositionally biased region" description="Basic residues" evidence="8">
    <location>
        <begin position="139"/>
        <end position="151"/>
    </location>
</feature>
<dbReference type="PANTHER" id="PTHR19433:SF111">
    <property type="entry name" value="T CELL RECEPTOR ALPHA VARIABLE 4"/>
    <property type="match status" value="1"/>
</dbReference>
<evidence type="ECO:0000256" key="7">
    <source>
        <dbReference type="ARBA" id="ARBA00023180"/>
    </source>
</evidence>
<comment type="subcellular location">
    <subcellularLocation>
        <location evidence="1">Cell membrane</location>
    </subcellularLocation>
</comment>
<reference evidence="10" key="2">
    <citation type="submission" date="2025-09" db="UniProtKB">
        <authorList>
            <consortium name="Ensembl"/>
        </authorList>
    </citation>
    <scope>IDENTIFICATION</scope>
</reference>
<dbReference type="InterPro" id="IPR013783">
    <property type="entry name" value="Ig-like_fold"/>
</dbReference>
<dbReference type="PANTHER" id="PTHR19433">
    <property type="entry name" value="T-CELL RECEPTOR ALPHA CHAIN V REGION-RELATED"/>
    <property type="match status" value="1"/>
</dbReference>
<name>A0A8C0GV37_CHEAB</name>
<evidence type="ECO:0000256" key="1">
    <source>
        <dbReference type="ARBA" id="ARBA00004236"/>
    </source>
</evidence>
<keyword evidence="2" id="KW-1003">Cell membrane</keyword>
<dbReference type="InterPro" id="IPR052051">
    <property type="entry name" value="TCR_complex_component"/>
</dbReference>
<dbReference type="GeneTree" id="ENSGT00940000162998"/>
<protein>
    <recommendedName>
        <fullName evidence="9">Immunoglobulin V-set domain-containing protein</fullName>
    </recommendedName>
</protein>
<evidence type="ECO:0000256" key="2">
    <source>
        <dbReference type="ARBA" id="ARBA00022475"/>
    </source>
</evidence>
<dbReference type="Proteomes" id="UP000694404">
    <property type="component" value="Unplaced"/>
</dbReference>
<dbReference type="OMA" id="ANEYIHW"/>